<comment type="similarity">
    <text evidence="1">Belongs to the heparin-binding growth factors family.</text>
</comment>
<evidence type="ECO:0000313" key="2">
    <source>
        <dbReference type="EMBL" id="CAB3983059.1"/>
    </source>
</evidence>
<keyword evidence="3" id="KW-1185">Reference proteome</keyword>
<protein>
    <submittedName>
        <fullName evidence="2">Fibroblast growth factor 1 isoform X1</fullName>
    </submittedName>
</protein>
<dbReference type="PANTHER" id="PTHR11486">
    <property type="entry name" value="FIBROBLAST GROWTH FACTOR"/>
    <property type="match status" value="1"/>
</dbReference>
<gene>
    <name evidence="2" type="ORF">PACLA_8A049811</name>
</gene>
<comment type="caution">
    <text evidence="2">The sequence shown here is derived from an EMBL/GenBank/DDBJ whole genome shotgun (WGS) entry which is preliminary data.</text>
</comment>
<dbReference type="Pfam" id="PF00167">
    <property type="entry name" value="FGF"/>
    <property type="match status" value="1"/>
</dbReference>
<dbReference type="GO" id="GO:0008083">
    <property type="term" value="F:growth factor activity"/>
    <property type="evidence" value="ECO:0007669"/>
    <property type="project" value="InterPro"/>
</dbReference>
<dbReference type="EMBL" id="CACRXK020000570">
    <property type="protein sequence ID" value="CAB3983059.1"/>
    <property type="molecule type" value="Genomic_DNA"/>
</dbReference>
<evidence type="ECO:0000313" key="3">
    <source>
        <dbReference type="Proteomes" id="UP001152795"/>
    </source>
</evidence>
<dbReference type="Proteomes" id="UP001152795">
    <property type="component" value="Unassembled WGS sequence"/>
</dbReference>
<dbReference type="InterPro" id="IPR008996">
    <property type="entry name" value="IL1/FGF"/>
</dbReference>
<name>A0A6S7G2I5_PARCT</name>
<reference evidence="2" key="1">
    <citation type="submission" date="2020-04" db="EMBL/GenBank/DDBJ databases">
        <authorList>
            <person name="Alioto T."/>
            <person name="Alioto T."/>
            <person name="Gomez Garrido J."/>
        </authorList>
    </citation>
    <scope>NUCLEOTIDE SEQUENCE</scope>
    <source>
        <strain evidence="2">A484AB</strain>
    </source>
</reference>
<dbReference type="SMART" id="SM00442">
    <property type="entry name" value="FGF"/>
    <property type="match status" value="1"/>
</dbReference>
<sequence>MNLIILTLTFYLQLLITRVSTLPLPRSKKAKTLPTTKASFPRIPSGQNGINISYPALLYIRHTGKFVKVTSNEINALTTKEDKHAELLLTARGKLVWTKYGFQRGISIQGKYSKTFVCMNSTGRVSLKKIFNKQKCLFYMKIHKNGYYTFRLVSNEKRFLGFKQNGETKLGHKTEYHHKAAWMVMQIKHS</sequence>
<organism evidence="2 3">
    <name type="scientific">Paramuricea clavata</name>
    <name type="common">Red gorgonian</name>
    <name type="synonym">Violescent sea-whip</name>
    <dbReference type="NCBI Taxonomy" id="317549"/>
    <lineage>
        <taxon>Eukaryota</taxon>
        <taxon>Metazoa</taxon>
        <taxon>Cnidaria</taxon>
        <taxon>Anthozoa</taxon>
        <taxon>Octocorallia</taxon>
        <taxon>Malacalcyonacea</taxon>
        <taxon>Plexauridae</taxon>
        <taxon>Paramuricea</taxon>
    </lineage>
</organism>
<dbReference type="Gene3D" id="2.80.10.50">
    <property type="match status" value="1"/>
</dbReference>
<dbReference type="CDD" id="cd23307">
    <property type="entry name" value="beta-trefoil_FGF8-like"/>
    <property type="match status" value="1"/>
</dbReference>
<dbReference type="InterPro" id="IPR002209">
    <property type="entry name" value="Fibroblast_GF_fam"/>
</dbReference>
<accession>A0A6S7G2I5</accession>
<dbReference type="OrthoDB" id="5988014at2759"/>
<dbReference type="SUPFAM" id="SSF50353">
    <property type="entry name" value="Cytokine"/>
    <property type="match status" value="1"/>
</dbReference>
<evidence type="ECO:0000256" key="1">
    <source>
        <dbReference type="ARBA" id="ARBA00007936"/>
    </source>
</evidence>
<dbReference type="AlphaFoldDB" id="A0A6S7G2I5"/>
<proteinExistence type="inferred from homology"/>